<accession>A0A9D4VFG5</accession>
<dbReference type="PROSITE" id="PS51459">
    <property type="entry name" value="FIDO"/>
    <property type="match status" value="1"/>
</dbReference>
<dbReference type="EMBL" id="JABFUD020000001">
    <property type="protein sequence ID" value="KAI5085070.1"/>
    <property type="molecule type" value="Genomic_DNA"/>
</dbReference>
<evidence type="ECO:0000259" key="1">
    <source>
        <dbReference type="PROSITE" id="PS51459"/>
    </source>
</evidence>
<reference evidence="2" key="1">
    <citation type="submission" date="2021-01" db="EMBL/GenBank/DDBJ databases">
        <title>Adiantum capillus-veneris genome.</title>
        <authorList>
            <person name="Fang Y."/>
            <person name="Liao Q."/>
        </authorList>
    </citation>
    <scope>NUCLEOTIDE SEQUENCE</scope>
    <source>
        <strain evidence="2">H3</strain>
        <tissue evidence="2">Leaf</tissue>
    </source>
</reference>
<comment type="caution">
    <text evidence="2">The sequence shown here is derived from an EMBL/GenBank/DDBJ whole genome shotgun (WGS) entry which is preliminary data.</text>
</comment>
<keyword evidence="3" id="KW-1185">Reference proteome</keyword>
<sequence length="318" mass="36838">MARPTAGRLPWWEEDVTVINFHRTIAAALEEVQSMDNSALRALQARAFVSTVMVSTEVDNIPVSIITPEEICRHLTRIYEEILQQCPSNRPLRAPQLHIFETYNHEWSLHCIGPPPVVLSRLSQYLKALMFLCIYHRDDPLDMGLLKRTHYILMRGFRAHNRHIQPGCFRDCSFNDCGVFLIHEIAMRTSIDDMLSRLRGINSDEDLDDVDRSFFKFPDRLASLLHDMTHIQPFVVGNSWMCRLIMAHFLVSRDKFQFPIPIAPIKDRLCEQFVHTLFGADNKDLQDHEDVGFGRERTILSAFLLECVYDSLEELINA</sequence>
<evidence type="ECO:0000313" key="2">
    <source>
        <dbReference type="EMBL" id="KAI5085070.1"/>
    </source>
</evidence>
<evidence type="ECO:0000313" key="3">
    <source>
        <dbReference type="Proteomes" id="UP000886520"/>
    </source>
</evidence>
<proteinExistence type="predicted"/>
<dbReference type="OrthoDB" id="1964480at2759"/>
<name>A0A9D4VFG5_ADICA</name>
<organism evidence="2 3">
    <name type="scientific">Adiantum capillus-veneris</name>
    <name type="common">Maidenhair fern</name>
    <dbReference type="NCBI Taxonomy" id="13818"/>
    <lineage>
        <taxon>Eukaryota</taxon>
        <taxon>Viridiplantae</taxon>
        <taxon>Streptophyta</taxon>
        <taxon>Embryophyta</taxon>
        <taxon>Tracheophyta</taxon>
        <taxon>Polypodiopsida</taxon>
        <taxon>Polypodiidae</taxon>
        <taxon>Polypodiales</taxon>
        <taxon>Pteridineae</taxon>
        <taxon>Pteridaceae</taxon>
        <taxon>Vittarioideae</taxon>
        <taxon>Adiantum</taxon>
    </lineage>
</organism>
<dbReference type="Pfam" id="PF02661">
    <property type="entry name" value="Fic"/>
    <property type="match status" value="1"/>
</dbReference>
<gene>
    <name evidence="2" type="ORF">GOP47_0001239</name>
</gene>
<dbReference type="Gene3D" id="1.10.3290.10">
    <property type="entry name" value="Fido-like domain"/>
    <property type="match status" value="1"/>
</dbReference>
<dbReference type="AlphaFoldDB" id="A0A9D4VFG5"/>
<dbReference type="Proteomes" id="UP000886520">
    <property type="component" value="Chromosome 1"/>
</dbReference>
<dbReference type="InterPro" id="IPR036597">
    <property type="entry name" value="Fido-like_dom_sf"/>
</dbReference>
<dbReference type="SUPFAM" id="SSF140931">
    <property type="entry name" value="Fic-like"/>
    <property type="match status" value="1"/>
</dbReference>
<dbReference type="InterPro" id="IPR003812">
    <property type="entry name" value="Fido"/>
</dbReference>
<feature type="domain" description="Fido" evidence="1">
    <location>
        <begin position="141"/>
        <end position="306"/>
    </location>
</feature>
<protein>
    <recommendedName>
        <fullName evidence="1">Fido domain-containing protein</fullName>
    </recommendedName>
</protein>